<dbReference type="EMBL" id="CP042652">
    <property type="protein sequence ID" value="QKE29083.1"/>
    <property type="molecule type" value="Genomic_DNA"/>
</dbReference>
<reference evidence="3 4" key="1">
    <citation type="submission" date="2019-08" db="EMBL/GenBank/DDBJ databases">
        <title>Complete genome sequence of Arcobacter acticola.</title>
        <authorList>
            <person name="Miller W."/>
        </authorList>
    </citation>
    <scope>NUCLEOTIDE SEQUENCE [LARGE SCALE GENOMIC DNA]</scope>
    <source>
        <strain evidence="3 4">KCTC 52212</strain>
    </source>
</reference>
<accession>A0A6M8EC63</accession>
<dbReference type="GO" id="GO:0120010">
    <property type="term" value="P:intermembrane phospholipid transfer"/>
    <property type="evidence" value="ECO:0007669"/>
    <property type="project" value="TreeGrafter"/>
</dbReference>
<evidence type="ECO:0000313" key="3">
    <source>
        <dbReference type="EMBL" id="QKE29083.1"/>
    </source>
</evidence>
<dbReference type="Pfam" id="PF04333">
    <property type="entry name" value="MlaA"/>
    <property type="match status" value="1"/>
</dbReference>
<dbReference type="InterPro" id="IPR007428">
    <property type="entry name" value="MlaA"/>
</dbReference>
<dbReference type="PANTHER" id="PTHR30035">
    <property type="entry name" value="LIPOPROTEIN VACJ-RELATED"/>
    <property type="match status" value="1"/>
</dbReference>
<evidence type="ECO:0000313" key="4">
    <source>
        <dbReference type="Proteomes" id="UP000503483"/>
    </source>
</evidence>
<name>A0A6M8EC63_9BACT</name>
<evidence type="ECO:0000256" key="1">
    <source>
        <dbReference type="ARBA" id="ARBA00010634"/>
    </source>
</evidence>
<keyword evidence="4" id="KW-1185">Reference proteome</keyword>
<dbReference type="PRINTS" id="PR01805">
    <property type="entry name" value="VACJLIPOPROT"/>
</dbReference>
<dbReference type="RefSeq" id="WP_172126637.1">
    <property type="nucleotide sequence ID" value="NZ_CP042652.1"/>
</dbReference>
<dbReference type="KEGG" id="paco:AACT_1936"/>
<sequence length="247" mass="28188">MKKIILLLALTIFCFAQDKYQDDFVKSFDSEYNENKIEVFDPLSGYNRLMTDFNDKIYMNVLDPTARGYEYIVPQTVRISVDNFFKNLMFPVRFVNNILQLKFQNSAEELGRFVINTVWGLAGFMDVAKSELGWEAHNEDFGQTLGFYGVGDGFHVVLPFLGPSNLRDIVGIGADSYVSVLSTTGSSDLNYKIPDTFLQQMGITTFSIVNSTSLKLGQYESIKKDALDLYPFLRDIYTQARKKQIEE</sequence>
<protein>
    <submittedName>
        <fullName evidence="3">Lipid asymmetry ABC transporter MlaABCDEF, lipoprotein MlaA</fullName>
    </submittedName>
</protein>
<dbReference type="GO" id="GO:0016020">
    <property type="term" value="C:membrane"/>
    <property type="evidence" value="ECO:0007669"/>
    <property type="project" value="InterPro"/>
</dbReference>
<dbReference type="AlphaFoldDB" id="A0A6M8EC63"/>
<keyword evidence="2" id="KW-0732">Signal</keyword>
<organism evidence="3 4">
    <name type="scientific">Arcobacter acticola</name>
    <dbReference type="NCBI Taxonomy" id="1849015"/>
    <lineage>
        <taxon>Bacteria</taxon>
        <taxon>Pseudomonadati</taxon>
        <taxon>Campylobacterota</taxon>
        <taxon>Epsilonproteobacteria</taxon>
        <taxon>Campylobacterales</taxon>
        <taxon>Arcobacteraceae</taxon>
        <taxon>Arcobacter</taxon>
    </lineage>
</organism>
<gene>
    <name evidence="3" type="primary">mlaA</name>
    <name evidence="3" type="ORF">AACT_1936</name>
</gene>
<evidence type="ECO:0000256" key="2">
    <source>
        <dbReference type="ARBA" id="ARBA00022729"/>
    </source>
</evidence>
<comment type="similarity">
    <text evidence="1">Belongs to the MlaA family.</text>
</comment>
<dbReference type="PANTHER" id="PTHR30035:SF3">
    <property type="entry name" value="INTERMEMBRANE PHOSPHOLIPID TRANSPORT SYSTEM LIPOPROTEIN MLAA"/>
    <property type="match status" value="1"/>
</dbReference>
<proteinExistence type="inferred from homology"/>
<dbReference type="Proteomes" id="UP000503483">
    <property type="component" value="Chromosome"/>
</dbReference>
<keyword evidence="3" id="KW-0449">Lipoprotein</keyword>